<feature type="compositionally biased region" description="Low complexity" evidence="19">
    <location>
        <begin position="49"/>
        <end position="58"/>
    </location>
</feature>
<dbReference type="GO" id="GO:0005874">
    <property type="term" value="C:microtubule"/>
    <property type="evidence" value="ECO:0007669"/>
    <property type="project" value="UniProtKB-KW"/>
</dbReference>
<dbReference type="GO" id="GO:0008017">
    <property type="term" value="F:microtubule binding"/>
    <property type="evidence" value="ECO:0007669"/>
    <property type="project" value="InterPro"/>
</dbReference>
<dbReference type="InterPro" id="IPR027417">
    <property type="entry name" value="P-loop_NTPase"/>
</dbReference>
<feature type="coiled-coil region" evidence="18">
    <location>
        <begin position="241"/>
        <end position="354"/>
    </location>
</feature>
<evidence type="ECO:0000256" key="13">
    <source>
        <dbReference type="ARBA" id="ARBA00023212"/>
    </source>
</evidence>
<proteinExistence type="inferred from homology"/>
<feature type="binding site" evidence="16">
    <location>
        <begin position="659"/>
        <end position="666"/>
    </location>
    <ligand>
        <name>ATP</name>
        <dbReference type="ChEBI" id="CHEBI:30616"/>
    </ligand>
</feature>
<dbReference type="PROSITE" id="PS00411">
    <property type="entry name" value="KINESIN_MOTOR_1"/>
    <property type="match status" value="1"/>
</dbReference>
<dbReference type="FunFam" id="3.40.850.10:FF:000022">
    <property type="entry name" value="Kinesin-like protein"/>
    <property type="match status" value="1"/>
</dbReference>
<evidence type="ECO:0000256" key="17">
    <source>
        <dbReference type="RuleBase" id="RU000394"/>
    </source>
</evidence>
<dbReference type="PANTHER" id="PTHR47972:SF28">
    <property type="entry name" value="KINESIN-LIKE PROTEIN KLP-3"/>
    <property type="match status" value="1"/>
</dbReference>
<evidence type="ECO:0000256" key="14">
    <source>
        <dbReference type="ARBA" id="ARBA00023329"/>
    </source>
</evidence>
<keyword evidence="9" id="KW-0965">Cell junction</keyword>
<keyword evidence="10 18" id="KW-0175">Coiled coil</keyword>
<dbReference type="SMART" id="SM00129">
    <property type="entry name" value="KISc"/>
    <property type="match status" value="1"/>
</dbReference>
<dbReference type="AlphaFoldDB" id="A0A210QH00"/>
<sequence>MFSSPSKIKRQEPVFKTPMTYSPRVIGINGKPMPSPSRAELWRQQLGLNDDPNSTDNLSDSDSDQENLNPSANISLVEYRALQRELDERNTQRDELLFKVKTLTDKTKHYKSRLEREESTKRQHMKILCKTQETQLQEKENLISNLQGLLEENEARVQQLEQGPVKCRPLGDNNNIPHTGGRTTMRLIEEVKRLQGEKVDLTRRLEEQIQLFTVPNPEGKEVGQEPQGPGGEHGLGLDKTVTDLQKENHDLRDTIDRLHKSGQSSDTGPCTTDTEKQVDKLQGENDRLQEEMTDLKQVYSQSTDMVKQGAKQYQQLDEEVSKLRQKITTLENQLTRKSEELATLQNKHRQEQTTLRSESQATARKMRELQAELTALHAKEPEVITKIKRVEVQTESEDLKRNYSRCQEEKALLQTEVEGLQLEVTEVRGQLQEACRQCQEKMHEMTRLEQETETVTRELMDEIDSVRKEKEEAVRSVRHDLELELATLRMKYQDVCLRVEQLKPIMVQLVREYVLLQKQAKKFPTVIKETVSQVKKETTRAIRGINDYNQELIKKYHREMALRKKFHNELVELKGNIRVFCRVRPKISEDGHGTMSQSVVTYDQDDDGLIHVNNKGRSQTFEVDRVFTETSTQIQVFNEVQSLVTSCIDGYNVCIFAYGQTGSGKTYTMEGPPDDAGINQRALRELFRETSSRGCDWTYKITVTVLEIYNEVIRDLLVTGDDTYTKLDIKMNTDGQLHVPGLCVKEVQSVEDVNRVFATGQKNRATATTNMNEHSSRSHALLCVTVAGVNKTTNVQSTGKLNLVDLAGSERVSKSGADGTRLKEAQSINKSLSSLGDVIHALRSRQSHVPYRNSRLTYLLQDSLGGDSKTLMIVQVAPVEKNQSETVCSLNFAQRVRTVELGQASRRLENGDTEGDYAHSPMMKSSTPSRNGGTPSRSAHLTPSRSGVSTPPRSGTTPLMSFNRSTPLGSASRPKIAKVASKLNL</sequence>
<dbReference type="GO" id="GO:0003777">
    <property type="term" value="F:microtubule motor activity"/>
    <property type="evidence" value="ECO:0007669"/>
    <property type="project" value="InterPro"/>
</dbReference>
<evidence type="ECO:0000313" key="21">
    <source>
        <dbReference type="EMBL" id="OWF48035.1"/>
    </source>
</evidence>
<evidence type="ECO:0000256" key="1">
    <source>
        <dbReference type="ARBA" id="ARBA00004284"/>
    </source>
</evidence>
<feature type="region of interest" description="Disordered" evidence="19">
    <location>
        <begin position="217"/>
        <end position="236"/>
    </location>
</feature>
<dbReference type="Gene3D" id="3.40.850.10">
    <property type="entry name" value="Kinesin motor domain"/>
    <property type="match status" value="1"/>
</dbReference>
<dbReference type="GO" id="GO:0005813">
    <property type="term" value="C:centrosome"/>
    <property type="evidence" value="ECO:0007669"/>
    <property type="project" value="UniProtKB-SubCell"/>
</dbReference>
<dbReference type="CDD" id="cd01366">
    <property type="entry name" value="KISc_C_terminal"/>
    <property type="match status" value="1"/>
</dbReference>
<dbReference type="PANTHER" id="PTHR47972">
    <property type="entry name" value="KINESIN-LIKE PROTEIN KLP-3"/>
    <property type="match status" value="1"/>
</dbReference>
<dbReference type="Gene3D" id="1.10.287.1490">
    <property type="match status" value="1"/>
</dbReference>
<comment type="caution">
    <text evidence="21">The sequence shown here is derived from an EMBL/GenBank/DDBJ whole genome shotgun (WGS) entry which is preliminary data.</text>
</comment>
<dbReference type="InterPro" id="IPR036961">
    <property type="entry name" value="Kinesin_motor_dom_sf"/>
</dbReference>
<dbReference type="Proteomes" id="UP000242188">
    <property type="component" value="Unassembled WGS sequence"/>
</dbReference>
<dbReference type="Pfam" id="PF00225">
    <property type="entry name" value="Kinesin"/>
    <property type="match status" value="1"/>
</dbReference>
<evidence type="ECO:0000256" key="15">
    <source>
        <dbReference type="ARBA" id="ARBA00060102"/>
    </source>
</evidence>
<dbReference type="GO" id="GO:0005524">
    <property type="term" value="F:ATP binding"/>
    <property type="evidence" value="ECO:0007669"/>
    <property type="project" value="UniProtKB-UniRule"/>
</dbReference>
<keyword evidence="12 16" id="KW-0505">Motor protein</keyword>
<evidence type="ECO:0000256" key="9">
    <source>
        <dbReference type="ARBA" id="ARBA00022949"/>
    </source>
</evidence>
<keyword evidence="4" id="KW-0963">Cytoplasm</keyword>
<keyword evidence="14" id="KW-0968">Cytoplasmic vesicle</keyword>
<keyword evidence="8 16" id="KW-0067">ATP-binding</keyword>
<comment type="similarity">
    <text evidence="16 17">Belongs to the TRAFAC class myosin-kinesin ATPase superfamily. Kinesin family.</text>
</comment>
<dbReference type="InterPro" id="IPR019821">
    <property type="entry name" value="Kinesin_motor_CS"/>
</dbReference>
<evidence type="ECO:0000256" key="16">
    <source>
        <dbReference type="PROSITE-ProRule" id="PRU00283"/>
    </source>
</evidence>
<name>A0A210QH00_MIZYE</name>
<evidence type="ECO:0000256" key="4">
    <source>
        <dbReference type="ARBA" id="ARBA00022490"/>
    </source>
</evidence>
<dbReference type="GO" id="GO:0030659">
    <property type="term" value="C:cytoplasmic vesicle membrane"/>
    <property type="evidence" value="ECO:0007669"/>
    <property type="project" value="UniProtKB-SubCell"/>
</dbReference>
<dbReference type="InterPro" id="IPR001752">
    <property type="entry name" value="Kinesin_motor_dom"/>
</dbReference>
<evidence type="ECO:0000256" key="5">
    <source>
        <dbReference type="ARBA" id="ARBA00022553"/>
    </source>
</evidence>
<evidence type="ECO:0000256" key="8">
    <source>
        <dbReference type="ARBA" id="ARBA00022840"/>
    </source>
</evidence>
<evidence type="ECO:0000256" key="18">
    <source>
        <dbReference type="SAM" id="Coils"/>
    </source>
</evidence>
<evidence type="ECO:0000256" key="2">
    <source>
        <dbReference type="ARBA" id="ARBA00004300"/>
    </source>
</evidence>
<evidence type="ECO:0000256" key="7">
    <source>
        <dbReference type="ARBA" id="ARBA00022741"/>
    </source>
</evidence>
<keyword evidence="22" id="KW-1185">Reference proteome</keyword>
<keyword evidence="11" id="KW-0472">Membrane</keyword>
<feature type="coiled-coil region" evidence="18">
    <location>
        <begin position="389"/>
        <end position="476"/>
    </location>
</feature>
<comment type="subcellular location">
    <subcellularLocation>
        <location evidence="3">Cell junction</location>
        <location evidence="3">Adherens junction</location>
    </subcellularLocation>
    <subcellularLocation>
        <location evidence="2">Cytoplasm</location>
        <location evidence="2">Cytoskeleton</location>
        <location evidence="2">Microtubule organizing center</location>
        <location evidence="2">Centrosome</location>
    </subcellularLocation>
    <subcellularLocation>
        <location evidence="1">Cytoplasmic vesicle membrane</location>
        <topology evidence="1">Peripheral membrane protein</topology>
    </subcellularLocation>
</comment>
<feature type="region of interest" description="Disordered" evidence="19">
    <location>
        <begin position="904"/>
        <end position="985"/>
    </location>
</feature>
<reference evidence="21 22" key="1">
    <citation type="journal article" date="2017" name="Nat. Ecol. Evol.">
        <title>Scallop genome provides insights into evolution of bilaterian karyotype and development.</title>
        <authorList>
            <person name="Wang S."/>
            <person name="Zhang J."/>
            <person name="Jiao W."/>
            <person name="Li J."/>
            <person name="Xun X."/>
            <person name="Sun Y."/>
            <person name="Guo X."/>
            <person name="Huan P."/>
            <person name="Dong B."/>
            <person name="Zhang L."/>
            <person name="Hu X."/>
            <person name="Sun X."/>
            <person name="Wang J."/>
            <person name="Zhao C."/>
            <person name="Wang Y."/>
            <person name="Wang D."/>
            <person name="Huang X."/>
            <person name="Wang R."/>
            <person name="Lv J."/>
            <person name="Li Y."/>
            <person name="Zhang Z."/>
            <person name="Liu B."/>
            <person name="Lu W."/>
            <person name="Hui Y."/>
            <person name="Liang J."/>
            <person name="Zhou Z."/>
            <person name="Hou R."/>
            <person name="Li X."/>
            <person name="Liu Y."/>
            <person name="Li H."/>
            <person name="Ning X."/>
            <person name="Lin Y."/>
            <person name="Zhao L."/>
            <person name="Xing Q."/>
            <person name="Dou J."/>
            <person name="Li Y."/>
            <person name="Mao J."/>
            <person name="Guo H."/>
            <person name="Dou H."/>
            <person name="Li T."/>
            <person name="Mu C."/>
            <person name="Jiang W."/>
            <person name="Fu Q."/>
            <person name="Fu X."/>
            <person name="Miao Y."/>
            <person name="Liu J."/>
            <person name="Yu Q."/>
            <person name="Li R."/>
            <person name="Liao H."/>
            <person name="Li X."/>
            <person name="Kong Y."/>
            <person name="Jiang Z."/>
            <person name="Chourrout D."/>
            <person name="Li R."/>
            <person name="Bao Z."/>
        </authorList>
    </citation>
    <scope>NUCLEOTIDE SEQUENCE [LARGE SCALE GENOMIC DNA]</scope>
    <source>
        <strain evidence="21 22">PY_sf001</strain>
    </source>
</reference>
<dbReference type="InterPro" id="IPR027640">
    <property type="entry name" value="Kinesin-like_fam"/>
</dbReference>
<dbReference type="GO" id="GO:0007018">
    <property type="term" value="P:microtubule-based movement"/>
    <property type="evidence" value="ECO:0007669"/>
    <property type="project" value="InterPro"/>
</dbReference>
<gene>
    <name evidence="21" type="ORF">KP79_PYT13947</name>
</gene>
<feature type="region of interest" description="Disordered" evidence="19">
    <location>
        <begin position="47"/>
        <end position="72"/>
    </location>
</feature>
<keyword evidence="13" id="KW-0206">Cytoskeleton</keyword>
<keyword evidence="5" id="KW-0597">Phosphoprotein</keyword>
<dbReference type="GO" id="GO:0005871">
    <property type="term" value="C:kinesin complex"/>
    <property type="evidence" value="ECO:0007669"/>
    <property type="project" value="UniProtKB-ARBA"/>
</dbReference>
<evidence type="ECO:0000256" key="19">
    <source>
        <dbReference type="SAM" id="MobiDB-lite"/>
    </source>
</evidence>
<evidence type="ECO:0000256" key="6">
    <source>
        <dbReference type="ARBA" id="ARBA00022701"/>
    </source>
</evidence>
<protein>
    <recommendedName>
        <fullName evidence="17">Kinesin-like protein</fullName>
    </recommendedName>
</protein>
<evidence type="ECO:0000256" key="10">
    <source>
        <dbReference type="ARBA" id="ARBA00023054"/>
    </source>
</evidence>
<dbReference type="EMBL" id="NEDP02003738">
    <property type="protein sequence ID" value="OWF48035.1"/>
    <property type="molecule type" value="Genomic_DNA"/>
</dbReference>
<evidence type="ECO:0000259" key="20">
    <source>
        <dbReference type="PROSITE" id="PS50067"/>
    </source>
</evidence>
<dbReference type="STRING" id="6573.A0A210QH00"/>
<feature type="compositionally biased region" description="Polar residues" evidence="19">
    <location>
        <begin position="923"/>
        <end position="969"/>
    </location>
</feature>
<feature type="coiled-coil region" evidence="18">
    <location>
        <begin position="129"/>
        <end position="211"/>
    </location>
</feature>
<accession>A0A210QH00</accession>
<organism evidence="21 22">
    <name type="scientific">Mizuhopecten yessoensis</name>
    <name type="common">Japanese scallop</name>
    <name type="synonym">Patinopecten yessoensis</name>
    <dbReference type="NCBI Taxonomy" id="6573"/>
    <lineage>
        <taxon>Eukaryota</taxon>
        <taxon>Metazoa</taxon>
        <taxon>Spiralia</taxon>
        <taxon>Lophotrochozoa</taxon>
        <taxon>Mollusca</taxon>
        <taxon>Bivalvia</taxon>
        <taxon>Autobranchia</taxon>
        <taxon>Pteriomorphia</taxon>
        <taxon>Pectinida</taxon>
        <taxon>Pectinoidea</taxon>
        <taxon>Pectinidae</taxon>
        <taxon>Mizuhopecten</taxon>
    </lineage>
</organism>
<dbReference type="PROSITE" id="PS50067">
    <property type="entry name" value="KINESIN_MOTOR_2"/>
    <property type="match status" value="1"/>
</dbReference>
<evidence type="ECO:0000256" key="12">
    <source>
        <dbReference type="ARBA" id="ARBA00023175"/>
    </source>
</evidence>
<evidence type="ECO:0000256" key="3">
    <source>
        <dbReference type="ARBA" id="ARBA00004536"/>
    </source>
</evidence>
<dbReference type="PRINTS" id="PR00380">
    <property type="entry name" value="KINESINHEAVY"/>
</dbReference>
<keyword evidence="6 17" id="KW-0493">Microtubule</keyword>
<dbReference type="SUPFAM" id="SSF52540">
    <property type="entry name" value="P-loop containing nucleoside triphosphate hydrolases"/>
    <property type="match status" value="1"/>
</dbReference>
<evidence type="ECO:0000313" key="22">
    <source>
        <dbReference type="Proteomes" id="UP000242188"/>
    </source>
</evidence>
<dbReference type="OrthoDB" id="3176171at2759"/>
<feature type="domain" description="Kinesin motor" evidence="20">
    <location>
        <begin position="576"/>
        <end position="899"/>
    </location>
</feature>
<comment type="function">
    <text evidence="15">Minus-end microtubule-dependent motor protein. Involved in apically targeted transport. Required for zonula adherens maintenance.</text>
</comment>
<keyword evidence="7 16" id="KW-0547">Nucleotide-binding</keyword>
<dbReference type="GO" id="GO:0005912">
    <property type="term" value="C:adherens junction"/>
    <property type="evidence" value="ECO:0007669"/>
    <property type="project" value="UniProtKB-SubCell"/>
</dbReference>
<evidence type="ECO:0000256" key="11">
    <source>
        <dbReference type="ARBA" id="ARBA00023136"/>
    </source>
</evidence>